<organism evidence="1 2">
    <name type="scientific">Plutella xylostella</name>
    <name type="common">Diamondback moth</name>
    <name type="synonym">Plutella maculipennis</name>
    <dbReference type="NCBI Taxonomy" id="51655"/>
    <lineage>
        <taxon>Eukaryota</taxon>
        <taxon>Metazoa</taxon>
        <taxon>Ecdysozoa</taxon>
        <taxon>Arthropoda</taxon>
        <taxon>Hexapoda</taxon>
        <taxon>Insecta</taxon>
        <taxon>Pterygota</taxon>
        <taxon>Neoptera</taxon>
        <taxon>Endopterygota</taxon>
        <taxon>Lepidoptera</taxon>
        <taxon>Glossata</taxon>
        <taxon>Ditrysia</taxon>
        <taxon>Yponomeutoidea</taxon>
        <taxon>Plutellidae</taxon>
        <taxon>Plutella</taxon>
    </lineage>
</organism>
<comment type="caution">
    <text evidence="1">The sequence shown here is derived from an EMBL/GenBank/DDBJ whole genome shotgun (WGS) entry which is preliminary data.</text>
</comment>
<reference evidence="1 2" key="1">
    <citation type="submission" date="2021-06" db="EMBL/GenBank/DDBJ databases">
        <title>A haploid diamondback moth (Plutella xylostella L.) genome assembly resolves 31 chromosomes and identifies a diamide resistance mutation.</title>
        <authorList>
            <person name="Ward C.M."/>
            <person name="Perry K.D."/>
            <person name="Baker G."/>
            <person name="Powis K."/>
            <person name="Heckel D.G."/>
            <person name="Baxter S.W."/>
        </authorList>
    </citation>
    <scope>NUCLEOTIDE SEQUENCE [LARGE SCALE GENOMIC DNA]</scope>
    <source>
        <strain evidence="1 2">LV</strain>
        <tissue evidence="1">Single pupa</tissue>
    </source>
</reference>
<accession>A0ABQ7QHC8</accession>
<keyword evidence="2" id="KW-1185">Reference proteome</keyword>
<gene>
    <name evidence="1" type="ORF">JYU34_011612</name>
</gene>
<evidence type="ECO:0000313" key="2">
    <source>
        <dbReference type="Proteomes" id="UP000823941"/>
    </source>
</evidence>
<dbReference type="Proteomes" id="UP000823941">
    <property type="component" value="Chromosome 15"/>
</dbReference>
<proteinExistence type="predicted"/>
<dbReference type="EMBL" id="JAHIBW010000015">
    <property type="protein sequence ID" value="KAG7304631.1"/>
    <property type="molecule type" value="Genomic_DNA"/>
</dbReference>
<protein>
    <submittedName>
        <fullName evidence="1">Uncharacterized protein</fullName>
    </submittedName>
</protein>
<sequence>MLYIFVLYGAPAPGALVRARRHRLHITAGRAPPGRGPPPPPHSAPAGLATRCIVDRLLATHPTFLHGGATERSGQKIVSTYWSEWPGAAAAVAALAPPRVIYQTRAGPGSIPAALINSEPLIAARLLNASRPRSLFN</sequence>
<evidence type="ECO:0000313" key="1">
    <source>
        <dbReference type="EMBL" id="KAG7304631.1"/>
    </source>
</evidence>
<name>A0ABQ7QHC8_PLUXY</name>